<dbReference type="PROSITE" id="PS51833">
    <property type="entry name" value="HDOD"/>
    <property type="match status" value="1"/>
</dbReference>
<keyword evidence="3" id="KW-1185">Reference proteome</keyword>
<dbReference type="SUPFAM" id="SSF109604">
    <property type="entry name" value="HD-domain/PDEase-like"/>
    <property type="match status" value="1"/>
</dbReference>
<dbReference type="PANTHER" id="PTHR33525:SF4">
    <property type="entry name" value="CYCLIC DI-GMP PHOSPHODIESTERASE CDGJ"/>
    <property type="match status" value="1"/>
</dbReference>
<dbReference type="RefSeq" id="WP_152307721.1">
    <property type="nucleotide sequence ID" value="NZ_CP043617.1"/>
</dbReference>
<dbReference type="InterPro" id="IPR013976">
    <property type="entry name" value="HDOD"/>
</dbReference>
<dbReference type="PANTHER" id="PTHR33525">
    <property type="match status" value="1"/>
</dbReference>
<accession>A0A5P8P266</accession>
<proteinExistence type="predicted"/>
<dbReference type="AlphaFoldDB" id="A0A5P8P266"/>
<dbReference type="Gene3D" id="1.10.3210.10">
    <property type="entry name" value="Hypothetical protein af1432"/>
    <property type="match status" value="1"/>
</dbReference>
<reference evidence="2 3" key="1">
    <citation type="submission" date="2019-09" db="EMBL/GenBank/DDBJ databases">
        <title>Sulfurimonas gotlandica sp. nov., a chemoautotrophic and psychrotolerant epsilonproteobacterium isolated from a pelagic redoxcline, and an emended description of the genus Sulfurimonas.</title>
        <authorList>
            <person name="Wang S."/>
            <person name="Jiang L."/>
            <person name="Shao S."/>
        </authorList>
    </citation>
    <scope>NUCLEOTIDE SEQUENCE [LARGE SCALE GENOMIC DNA]</scope>
    <source>
        <strain evidence="2 3">GYSZ_1</strain>
    </source>
</reference>
<name>A0A5P8P266_9BACT</name>
<protein>
    <submittedName>
        <fullName evidence="2">HDOD domain-containing protein</fullName>
    </submittedName>
</protein>
<sequence>MTFEKIIENIDTLPPLSNAANAVRSMYASGLEIMSVPSLVRVLESDAMLMANLLKVINAPFYGLRQKVLSARQAVTLLGTHRIYMFVVKYSIDETLKADTSVYGFDTKQFNELCHLQSALMFQWYSRVNDSEVKLLSQLALIMESGKLLLANEVKKSDYIGEFRKAFNECEDIDKFEKELLGISTYRISAELFKHWNLEEHYVNTLLALDYDEEKLKEINFDLKKYRNLIDIIRTAINVKEVLSEDSILKASKKVARMGLSKGIFEETANKIKDAYFN</sequence>
<evidence type="ECO:0000313" key="2">
    <source>
        <dbReference type="EMBL" id="QFR49774.1"/>
    </source>
</evidence>
<evidence type="ECO:0000259" key="1">
    <source>
        <dbReference type="PROSITE" id="PS51833"/>
    </source>
</evidence>
<dbReference type="Pfam" id="PF08668">
    <property type="entry name" value="HDOD"/>
    <property type="match status" value="1"/>
</dbReference>
<dbReference type="EMBL" id="CP043617">
    <property type="protein sequence ID" value="QFR49774.1"/>
    <property type="molecule type" value="Genomic_DNA"/>
</dbReference>
<feature type="domain" description="HDOD" evidence="1">
    <location>
        <begin position="13"/>
        <end position="212"/>
    </location>
</feature>
<dbReference type="OrthoDB" id="9803649at2"/>
<organism evidence="2 3">
    <name type="scientific">Sulfurimonas lithotrophica</name>
    <dbReference type="NCBI Taxonomy" id="2590022"/>
    <lineage>
        <taxon>Bacteria</taxon>
        <taxon>Pseudomonadati</taxon>
        <taxon>Campylobacterota</taxon>
        <taxon>Epsilonproteobacteria</taxon>
        <taxon>Campylobacterales</taxon>
        <taxon>Sulfurimonadaceae</taxon>
        <taxon>Sulfurimonas</taxon>
    </lineage>
</organism>
<dbReference type="KEGG" id="sulg:FJR48_08540"/>
<gene>
    <name evidence="2" type="ORF">FJR48_08540</name>
</gene>
<evidence type="ECO:0000313" key="3">
    <source>
        <dbReference type="Proteomes" id="UP000326944"/>
    </source>
</evidence>
<dbReference type="Proteomes" id="UP000326944">
    <property type="component" value="Chromosome"/>
</dbReference>
<dbReference type="InterPro" id="IPR052340">
    <property type="entry name" value="RNase_Y/CdgJ"/>
</dbReference>